<dbReference type="InterPro" id="IPR011650">
    <property type="entry name" value="Peptidase_M20_dimer"/>
</dbReference>
<accession>A0ABY1QPK1</accession>
<dbReference type="Proteomes" id="UP001158049">
    <property type="component" value="Unassembled WGS sequence"/>
</dbReference>
<evidence type="ECO:0000256" key="5">
    <source>
        <dbReference type="SAM" id="SignalP"/>
    </source>
</evidence>
<evidence type="ECO:0000256" key="4">
    <source>
        <dbReference type="ARBA" id="ARBA00022833"/>
    </source>
</evidence>
<proteinExistence type="predicted"/>
<dbReference type="Gene3D" id="3.40.630.10">
    <property type="entry name" value="Zn peptidases"/>
    <property type="match status" value="1"/>
</dbReference>
<dbReference type="EMBL" id="FXUL01000022">
    <property type="protein sequence ID" value="SMP75208.1"/>
    <property type="molecule type" value="Genomic_DNA"/>
</dbReference>
<comment type="cofactor">
    <cofactor evidence="1">
        <name>Zn(2+)</name>
        <dbReference type="ChEBI" id="CHEBI:29105"/>
    </cofactor>
</comment>
<evidence type="ECO:0000256" key="3">
    <source>
        <dbReference type="ARBA" id="ARBA00022801"/>
    </source>
</evidence>
<organism evidence="7 8">
    <name type="scientific">Noviherbaspirillum suwonense</name>
    <dbReference type="NCBI Taxonomy" id="1224511"/>
    <lineage>
        <taxon>Bacteria</taxon>
        <taxon>Pseudomonadati</taxon>
        <taxon>Pseudomonadota</taxon>
        <taxon>Betaproteobacteria</taxon>
        <taxon>Burkholderiales</taxon>
        <taxon>Oxalobacteraceae</taxon>
        <taxon>Noviherbaspirillum</taxon>
    </lineage>
</organism>
<sequence length="443" mass="46220">MHPSFRLIAFVLSVSATSVAISADAVPALAPKISGPMGNLVMQASIRQALDFIEKNEPKTIANTKAINAIPAPTFEEGKRAADFAARLKTLGLENVRTDEAGNVMGTYKGSGSGPTVMLAAHLDTVFPMATDLTLTEKDGRLYAPGIADNARSLAAILVIVEAMKTAKIQTEGDIIFCGNVAEEGLGDLKGVKHIFAKNKDIKAFVGLEPTLGGDEGEPVTYLATGSRRYKISFKGPGGHSYEAFGLPSAIHALGRAVSHIDDLRVTTDPKVTFNVGVIEGGQSVNTISGAASMLVDMRSEDKAALQAIEKQILAAVQQGADETNKRWNSSAIKVETALIGDRPPGKMPVTSSIVQVALAASSVQGRKPALDSAHSTDANLPMSLGIPSITMSGGGSSSGIHSAKNEWWAPVNAHRGPQDVLLTILGLSGVKGIQASLLNVTP</sequence>
<evidence type="ECO:0000313" key="8">
    <source>
        <dbReference type="Proteomes" id="UP001158049"/>
    </source>
</evidence>
<dbReference type="InterPro" id="IPR002933">
    <property type="entry name" value="Peptidase_M20"/>
</dbReference>
<dbReference type="SUPFAM" id="SSF53187">
    <property type="entry name" value="Zn-dependent exopeptidases"/>
    <property type="match status" value="1"/>
</dbReference>
<keyword evidence="4" id="KW-0862">Zinc</keyword>
<dbReference type="InterPro" id="IPR050072">
    <property type="entry name" value="Peptidase_M20A"/>
</dbReference>
<dbReference type="PANTHER" id="PTHR43808:SF17">
    <property type="entry name" value="PEPTIDASE M20"/>
    <property type="match status" value="1"/>
</dbReference>
<dbReference type="InterPro" id="IPR036264">
    <property type="entry name" value="Bact_exopeptidase_dim_dom"/>
</dbReference>
<gene>
    <name evidence="7" type="ORF">SAMN06295970_12250</name>
</gene>
<evidence type="ECO:0000313" key="7">
    <source>
        <dbReference type="EMBL" id="SMP75208.1"/>
    </source>
</evidence>
<evidence type="ECO:0000259" key="6">
    <source>
        <dbReference type="Pfam" id="PF07687"/>
    </source>
</evidence>
<dbReference type="SUPFAM" id="SSF55031">
    <property type="entry name" value="Bacterial exopeptidase dimerisation domain"/>
    <property type="match status" value="1"/>
</dbReference>
<comment type="caution">
    <text evidence="7">The sequence shown here is derived from an EMBL/GenBank/DDBJ whole genome shotgun (WGS) entry which is preliminary data.</text>
</comment>
<dbReference type="PANTHER" id="PTHR43808">
    <property type="entry name" value="ACETYLORNITHINE DEACETYLASE"/>
    <property type="match status" value="1"/>
</dbReference>
<keyword evidence="8" id="KW-1185">Reference proteome</keyword>
<dbReference type="Gene3D" id="3.30.70.360">
    <property type="match status" value="1"/>
</dbReference>
<feature type="signal peptide" evidence="5">
    <location>
        <begin position="1"/>
        <end position="22"/>
    </location>
</feature>
<feature type="domain" description="Peptidase M20 dimerisation" evidence="6">
    <location>
        <begin position="226"/>
        <end position="323"/>
    </location>
</feature>
<keyword evidence="2" id="KW-0479">Metal-binding</keyword>
<name>A0ABY1QPK1_9BURK</name>
<evidence type="ECO:0000256" key="2">
    <source>
        <dbReference type="ARBA" id="ARBA00022723"/>
    </source>
</evidence>
<reference evidence="7 8" key="1">
    <citation type="submission" date="2017-05" db="EMBL/GenBank/DDBJ databases">
        <authorList>
            <person name="Varghese N."/>
            <person name="Submissions S."/>
        </authorList>
    </citation>
    <scope>NUCLEOTIDE SEQUENCE [LARGE SCALE GENOMIC DNA]</scope>
    <source>
        <strain evidence="7 8">DSM 26001</strain>
    </source>
</reference>
<evidence type="ECO:0000256" key="1">
    <source>
        <dbReference type="ARBA" id="ARBA00001947"/>
    </source>
</evidence>
<dbReference type="Pfam" id="PF01546">
    <property type="entry name" value="Peptidase_M20"/>
    <property type="match status" value="1"/>
</dbReference>
<keyword evidence="5" id="KW-0732">Signal</keyword>
<keyword evidence="3" id="KW-0378">Hydrolase</keyword>
<dbReference type="InterPro" id="IPR001261">
    <property type="entry name" value="ArgE/DapE_CS"/>
</dbReference>
<feature type="chain" id="PRO_5045699422" evidence="5">
    <location>
        <begin position="23"/>
        <end position="443"/>
    </location>
</feature>
<dbReference type="PROSITE" id="PS00758">
    <property type="entry name" value="ARGE_DAPE_CPG2_1"/>
    <property type="match status" value="1"/>
</dbReference>
<dbReference type="Pfam" id="PF07687">
    <property type="entry name" value="M20_dimer"/>
    <property type="match status" value="1"/>
</dbReference>
<protein>
    <submittedName>
        <fullName evidence="7">Acetylornithine deacetylase/Succinyl-diaminopimelate desuccinylase</fullName>
    </submittedName>
</protein>